<evidence type="ECO:0000313" key="1">
    <source>
        <dbReference type="EMBL" id="EJB36350.1"/>
    </source>
</evidence>
<organism evidence="1 2">
    <name type="scientific">Helicobacter pylori NQ4044</name>
    <dbReference type="NCBI Taxonomy" id="992028"/>
    <lineage>
        <taxon>Bacteria</taxon>
        <taxon>Pseudomonadati</taxon>
        <taxon>Campylobacterota</taxon>
        <taxon>Epsilonproteobacteria</taxon>
        <taxon>Campylobacterales</taxon>
        <taxon>Helicobacteraceae</taxon>
        <taxon>Helicobacter</taxon>
    </lineage>
</organism>
<protein>
    <submittedName>
        <fullName evidence="1">Uncharacterized protein</fullName>
    </submittedName>
</protein>
<name>J0JDX6_HELPX</name>
<dbReference type="PATRIC" id="fig|992028.3.peg.932"/>
<proteinExistence type="predicted"/>
<accession>J0JDX6</accession>
<evidence type="ECO:0000313" key="2">
    <source>
        <dbReference type="Proteomes" id="UP000003026"/>
    </source>
</evidence>
<comment type="caution">
    <text evidence="1">The sequence shown here is derived from an EMBL/GenBank/DDBJ whole genome shotgun (WGS) entry which is preliminary data.</text>
</comment>
<sequence length="37" mass="4378">MQIFYFLQTIPLKPLDEFSKCLPMVLVLLVTLKSFFN</sequence>
<reference evidence="1 2" key="1">
    <citation type="submission" date="2012-04" db="EMBL/GenBank/DDBJ databases">
        <title>Genome sequence of Helicobacter pylori NQ4044.</title>
        <authorList>
            <person name="Blanchard T.G."/>
            <person name="Czinn S.J."/>
            <person name="McCracken C."/>
            <person name="Abolude K."/>
            <person name="Maroo A."/>
            <person name="Santana-Cruz I."/>
            <person name="Tallon L.J."/>
            <person name="Ficke F.W.F."/>
        </authorList>
    </citation>
    <scope>NUCLEOTIDE SEQUENCE [LARGE SCALE GENOMIC DNA]</scope>
    <source>
        <strain evidence="1 2">NQ4044</strain>
    </source>
</reference>
<dbReference type="Proteomes" id="UP000003026">
    <property type="component" value="Unassembled WGS sequence"/>
</dbReference>
<gene>
    <name evidence="1" type="ORF">HPNQ4044_0956</name>
</gene>
<dbReference type="AlphaFoldDB" id="J0JDX6"/>
<dbReference type="EMBL" id="AKNW01000006">
    <property type="protein sequence ID" value="EJB36350.1"/>
    <property type="molecule type" value="Genomic_DNA"/>
</dbReference>